<evidence type="ECO:0000313" key="2">
    <source>
        <dbReference type="Proteomes" id="UP001227192"/>
    </source>
</evidence>
<sequence length="27" mass="2934">QFLTINAPSFCTSPGSLAHSTLEFDHI</sequence>
<dbReference type="EMBL" id="LACB01000713">
    <property type="protein sequence ID" value="KAJ9481665.1"/>
    <property type="molecule type" value="Genomic_DNA"/>
</dbReference>
<dbReference type="Proteomes" id="UP001227192">
    <property type="component" value="Unassembled WGS sequence"/>
</dbReference>
<name>A0AAI9X2P6_PENTH</name>
<organism evidence="1 2">
    <name type="scientific">Penicillium thymicola</name>
    <dbReference type="NCBI Taxonomy" id="293382"/>
    <lineage>
        <taxon>Eukaryota</taxon>
        <taxon>Fungi</taxon>
        <taxon>Dikarya</taxon>
        <taxon>Ascomycota</taxon>
        <taxon>Pezizomycotina</taxon>
        <taxon>Eurotiomycetes</taxon>
        <taxon>Eurotiomycetidae</taxon>
        <taxon>Eurotiales</taxon>
        <taxon>Aspergillaceae</taxon>
        <taxon>Penicillium</taxon>
    </lineage>
</organism>
<reference evidence="1" key="2">
    <citation type="journal article" date="2016" name="Fungal Biol.">
        <title>Ochratoxin A production by Penicillium thymicola.</title>
        <authorList>
            <person name="Nguyen H.D.T."/>
            <person name="McMullin D.R."/>
            <person name="Ponomareva E."/>
            <person name="Riley R."/>
            <person name="Pomraning K.R."/>
            <person name="Baker S.E."/>
            <person name="Seifert K.A."/>
        </authorList>
    </citation>
    <scope>NUCLEOTIDE SEQUENCE</scope>
    <source>
        <strain evidence="1">DAOM 180753</strain>
    </source>
</reference>
<feature type="non-terminal residue" evidence="1">
    <location>
        <position position="1"/>
    </location>
</feature>
<keyword evidence="2" id="KW-1185">Reference proteome</keyword>
<proteinExistence type="predicted"/>
<comment type="caution">
    <text evidence="1">The sequence shown here is derived from an EMBL/GenBank/DDBJ whole genome shotgun (WGS) entry which is preliminary data.</text>
</comment>
<evidence type="ECO:0000313" key="1">
    <source>
        <dbReference type="EMBL" id="KAJ9481665.1"/>
    </source>
</evidence>
<gene>
    <name evidence="1" type="ORF">VN97_g11810</name>
</gene>
<reference evidence="1" key="1">
    <citation type="submission" date="2015-06" db="EMBL/GenBank/DDBJ databases">
        <authorList>
            <person name="Nguyen H."/>
        </authorList>
    </citation>
    <scope>NUCLEOTIDE SEQUENCE</scope>
    <source>
        <strain evidence="1">DAOM 180753</strain>
    </source>
</reference>
<protein>
    <submittedName>
        <fullName evidence="1">Uncharacterized protein</fullName>
    </submittedName>
</protein>
<accession>A0AAI9X2P6</accession>
<dbReference type="AlphaFoldDB" id="A0AAI9X2P6"/>